<dbReference type="InterPro" id="IPR012910">
    <property type="entry name" value="Plug_dom"/>
</dbReference>
<dbReference type="RefSeq" id="WP_231550799.1">
    <property type="nucleotide sequence ID" value="NZ_CDOD01000002.1"/>
</dbReference>
<dbReference type="InterPro" id="IPR036942">
    <property type="entry name" value="Beta-barrel_TonB_sf"/>
</dbReference>
<dbReference type="Gene3D" id="2.170.130.10">
    <property type="entry name" value="TonB-dependent receptor, plug domain"/>
    <property type="match status" value="1"/>
</dbReference>
<name>A0A0B7GZ49_9FLAO</name>
<dbReference type="InterPro" id="IPR023997">
    <property type="entry name" value="TonB-dep_OMP_SusC/RagA_CS"/>
</dbReference>
<dbReference type="eggNOG" id="COG4771">
    <property type="taxonomic scope" value="Bacteria"/>
</dbReference>
<dbReference type="GO" id="GO:0009279">
    <property type="term" value="C:cell outer membrane"/>
    <property type="evidence" value="ECO:0007669"/>
    <property type="project" value="UniProtKB-SubCell"/>
</dbReference>
<dbReference type="InterPro" id="IPR039426">
    <property type="entry name" value="TonB-dep_rcpt-like"/>
</dbReference>
<reference evidence="10" key="1">
    <citation type="submission" date="2015-01" db="EMBL/GenBank/DDBJ databases">
        <authorList>
            <person name="MANFREDI Pablo"/>
        </authorList>
    </citation>
    <scope>NUCLEOTIDE SEQUENCE [LARGE SCALE GENOMIC DNA]</scope>
    <source>
        <strain evidence="10">Ccyn2B</strain>
    </source>
</reference>
<evidence type="ECO:0000313" key="9">
    <source>
        <dbReference type="EMBL" id="CEN32430.1"/>
    </source>
</evidence>
<comment type="similarity">
    <text evidence="7">Belongs to the TonB-dependent receptor family.</text>
</comment>
<protein>
    <submittedName>
        <fullName evidence="9">TonB-dependent receptor plug domain protein</fullName>
    </submittedName>
</protein>
<evidence type="ECO:0000256" key="3">
    <source>
        <dbReference type="ARBA" id="ARBA00022452"/>
    </source>
</evidence>
<dbReference type="Pfam" id="PF07715">
    <property type="entry name" value="Plug"/>
    <property type="match status" value="1"/>
</dbReference>
<dbReference type="InterPro" id="IPR008969">
    <property type="entry name" value="CarboxyPept-like_regulatory"/>
</dbReference>
<evidence type="ECO:0000256" key="4">
    <source>
        <dbReference type="ARBA" id="ARBA00022692"/>
    </source>
</evidence>
<dbReference type="EMBL" id="CDOD01000002">
    <property type="protein sequence ID" value="CEN32430.1"/>
    <property type="molecule type" value="Genomic_DNA"/>
</dbReference>
<dbReference type="STRING" id="28189.CCYN74_230016"/>
<proteinExistence type="inferred from homology"/>
<dbReference type="Gene3D" id="2.40.170.20">
    <property type="entry name" value="TonB-dependent receptor, beta-barrel domain"/>
    <property type="match status" value="1"/>
</dbReference>
<dbReference type="NCBIfam" id="TIGR04056">
    <property type="entry name" value="OMP_RagA_SusC"/>
    <property type="match status" value="1"/>
</dbReference>
<gene>
    <name evidence="9" type="ORF">CCYN2B_100010</name>
</gene>
<dbReference type="InterPro" id="IPR023996">
    <property type="entry name" value="TonB-dep_OMP_SusC/RagA"/>
</dbReference>
<comment type="subcellular location">
    <subcellularLocation>
        <location evidence="1 7">Cell outer membrane</location>
        <topology evidence="1 7">Multi-pass membrane protein</topology>
    </subcellularLocation>
</comment>
<keyword evidence="2 7" id="KW-0813">Transport</keyword>
<dbReference type="InterPro" id="IPR037066">
    <property type="entry name" value="Plug_dom_sf"/>
</dbReference>
<organism evidence="9 10">
    <name type="scientific">Capnocytophaga cynodegmi</name>
    <dbReference type="NCBI Taxonomy" id="28189"/>
    <lineage>
        <taxon>Bacteria</taxon>
        <taxon>Pseudomonadati</taxon>
        <taxon>Bacteroidota</taxon>
        <taxon>Flavobacteriia</taxon>
        <taxon>Flavobacteriales</taxon>
        <taxon>Flavobacteriaceae</taxon>
        <taxon>Capnocytophaga</taxon>
    </lineage>
</organism>
<dbReference type="SUPFAM" id="SSF56935">
    <property type="entry name" value="Porins"/>
    <property type="match status" value="1"/>
</dbReference>
<keyword evidence="9" id="KW-0675">Receptor</keyword>
<evidence type="ECO:0000256" key="7">
    <source>
        <dbReference type="PROSITE-ProRule" id="PRU01360"/>
    </source>
</evidence>
<evidence type="ECO:0000256" key="2">
    <source>
        <dbReference type="ARBA" id="ARBA00022448"/>
    </source>
</evidence>
<dbReference type="NCBIfam" id="TIGR04057">
    <property type="entry name" value="SusC_RagA_signa"/>
    <property type="match status" value="1"/>
</dbReference>
<evidence type="ECO:0000256" key="1">
    <source>
        <dbReference type="ARBA" id="ARBA00004571"/>
    </source>
</evidence>
<keyword evidence="6 7" id="KW-0998">Cell outer membrane</keyword>
<evidence type="ECO:0000256" key="6">
    <source>
        <dbReference type="ARBA" id="ARBA00023237"/>
    </source>
</evidence>
<dbReference type="FunFam" id="2.60.40.1120:FF:000003">
    <property type="entry name" value="Outer membrane protein Omp121"/>
    <property type="match status" value="1"/>
</dbReference>
<sequence>MVNLLRKSGRTGTRWILLALLTQGFWTVSASEKVEAPLTDILVQQQTKKVSGVVTDASGVPLPGVSVLVKGTSIGVATDFDGNFEVNVPEDKTELLFSYIGFKEQTIKVSKSQSGLKIVLQEDVMELEGTVVTALGIKRQEKALSYNVQQIKSDDLTKVKETNFVNSLNGKVAGVNIQRSASGVGGATKVVMRGSKSLDGNNGVLYVIDGVPMFNFQSRKGGEGKFSKPTGGEGISDINPDDIESINVLTGPSAAALYGSEAANGVILINTKKGKDGKMEVNLSSGVEFMTTGVVPEFQTTYGSASGSSSSWGEKLATPSNYDPLKFFRTGTNINNSFTLSTGNKQNQTFVSLSQTDAAGIVPNNAYYRYNVGARNTSSFLNDKLHLDISANYIRQGDRNMINGGGYYNPLFALYLMPRSLDYRDFEVYERYNPSRGIYEKYKNPYTDENDKIGSLFAENPYWIVNRELFLSNRKRYMFSASLKYDILDWLNISGRVRIDNSENTLEEKIYASTTPLLAISEKGRYANSSLKYDQTYADVILNANRNFGENFNLTANLGASYNDRYNHGISIGGPLLYVPNLFSANNLDPSKPGQGQTYDRNKNVAIFASAELGYKGMLYLSLTGRNDWSSQLVNSVEPSFFYPSVGLSGVISEMVSLPEFITYLKARASYTEVGSPISRTGLTPGTITYQLTAAGLQSNSTYPYPEFKAERTRSLEAGLNAKFFGGALGFDLTLYKSNTYNQFFEQELSASSGFTKFFLQAGNVENRGVELGVNFNKDIVKDFNWNTSLTYTRNVNEIIELVRDYKNPFTGELMNFTETRRGGFLLKEGGSMSDVTVSGVLLRDVNGRLIENNSGKYEVDKTQEIKVGRSTPDFSMGWRNSFSYKNFDFSFLFNGNFGGVVLSGTQPMLDAFGVSKASGDARDNEGVLVNGVKYPAQKYYESIGGEEALLGYYTYDATNVRLQEASLSYSLDGKILNDKIKRLTFSLTGTNLWMIYNKAPFDPQLTSGTGTYAATEFFQIPSMKTYGFSVKLQF</sequence>
<keyword evidence="3 7" id="KW-1134">Transmembrane beta strand</keyword>
<dbReference type="Proteomes" id="UP000038055">
    <property type="component" value="Unassembled WGS sequence"/>
</dbReference>
<dbReference type="PROSITE" id="PS52016">
    <property type="entry name" value="TONB_DEPENDENT_REC_3"/>
    <property type="match status" value="1"/>
</dbReference>
<evidence type="ECO:0000256" key="5">
    <source>
        <dbReference type="ARBA" id="ARBA00023136"/>
    </source>
</evidence>
<keyword evidence="5 7" id="KW-0472">Membrane</keyword>
<keyword evidence="10" id="KW-1185">Reference proteome</keyword>
<dbReference type="Pfam" id="PF13715">
    <property type="entry name" value="CarbopepD_reg_2"/>
    <property type="match status" value="1"/>
</dbReference>
<dbReference type="SUPFAM" id="SSF49464">
    <property type="entry name" value="Carboxypeptidase regulatory domain-like"/>
    <property type="match status" value="1"/>
</dbReference>
<dbReference type="Gene3D" id="2.60.40.1120">
    <property type="entry name" value="Carboxypeptidase-like, regulatory domain"/>
    <property type="match status" value="1"/>
</dbReference>
<dbReference type="AlphaFoldDB" id="A0A0B7GZ49"/>
<keyword evidence="4 7" id="KW-0812">Transmembrane</keyword>
<evidence type="ECO:0000259" key="8">
    <source>
        <dbReference type="Pfam" id="PF07715"/>
    </source>
</evidence>
<feature type="domain" description="TonB-dependent receptor plug" evidence="8">
    <location>
        <begin position="143"/>
        <end position="266"/>
    </location>
</feature>
<evidence type="ECO:0000313" key="10">
    <source>
        <dbReference type="Proteomes" id="UP000038055"/>
    </source>
</evidence>
<accession>A0A0B7GZ49</accession>